<comment type="caution">
    <text evidence="2">The sequence shown here is derived from an EMBL/GenBank/DDBJ whole genome shotgun (WGS) entry which is preliminary data.</text>
</comment>
<name>A0A147HTV3_9SPHN</name>
<dbReference type="AlphaFoldDB" id="A0A147HTV3"/>
<protein>
    <submittedName>
        <fullName evidence="2">Uncharacterized protein</fullName>
    </submittedName>
</protein>
<dbReference type="RefSeq" id="WP_153003090.1">
    <property type="nucleotide sequence ID" value="NZ_LDTD01000111.1"/>
</dbReference>
<dbReference type="PATRIC" id="fig|33051.3.peg.275"/>
<reference evidence="2 3" key="1">
    <citation type="journal article" date="2016" name="Front. Microbiol.">
        <title>Genomic Resource of Rice Seed Associated Bacteria.</title>
        <authorList>
            <person name="Midha S."/>
            <person name="Bansal K."/>
            <person name="Sharma S."/>
            <person name="Kumar N."/>
            <person name="Patil P.P."/>
            <person name="Chaudhry V."/>
            <person name="Patil P.B."/>
        </authorList>
    </citation>
    <scope>NUCLEOTIDE SEQUENCE [LARGE SCALE GENOMIC DNA]</scope>
    <source>
        <strain evidence="2 3">NS319</strain>
    </source>
</reference>
<organism evidence="2 3">
    <name type="scientific">Sphingomonas sanguinis</name>
    <dbReference type="NCBI Taxonomy" id="33051"/>
    <lineage>
        <taxon>Bacteria</taxon>
        <taxon>Pseudomonadati</taxon>
        <taxon>Pseudomonadota</taxon>
        <taxon>Alphaproteobacteria</taxon>
        <taxon>Sphingomonadales</taxon>
        <taxon>Sphingomonadaceae</taxon>
        <taxon>Sphingomonas</taxon>
    </lineage>
</organism>
<gene>
    <name evidence="2" type="ORF">NS319_14355</name>
</gene>
<sequence length="560" mass="60649">MATILQYLADHGPARSSLIVEALVAAGASPEAARQRVSRAGKPIRRFPVPLLPKRESFLYLEKDRNSERFWENFMRDLRATNSVYAAAMDGMIARHGIIPGDQFKVISGATVYPVGGQLSAEMVASRLIAASFMTEVHDPDGVLHYMLPPSLAAGNLTGLRARDLTERILLDAMREWCRKIGLASYNAVRIRGDADLKAIGPYAFDLAGPSYLLPMLRGPSKPGWFVADVFAEGRLTVHEIQFFIRKARILHSTLKDVGIMPIIVAEEFSGEAIKAGHAAGVMLATPKDLFGHRVGAALASLCKVLKNAAAYAASSPERLTMLLENLMEIEGRNGNLRGVLFELVAGHLARRDAVSIDMNVRAKDPKTGKTADIDIQKITAANSSVTAIECKGKEPGGSLSLDEVKVWLGKIAIIRASYQAHYSLCEAKQSFEIWTSGTIDPDALELLKEEQVKRTKAPIAWRDGTAVYELALEGKEKGIADALKQHFFHHPLAEMAAVLPTIEGFPFFTSPAATPGAGLSAVSEVGTDKCGMPKHAQITLALPPPRPSDTIDEELSAAE</sequence>
<dbReference type="EMBL" id="LDTD01000111">
    <property type="protein sequence ID" value="KTT68332.1"/>
    <property type="molecule type" value="Genomic_DNA"/>
</dbReference>
<evidence type="ECO:0000256" key="1">
    <source>
        <dbReference type="SAM" id="MobiDB-lite"/>
    </source>
</evidence>
<proteinExistence type="predicted"/>
<evidence type="ECO:0000313" key="3">
    <source>
        <dbReference type="Proteomes" id="UP000072867"/>
    </source>
</evidence>
<feature type="region of interest" description="Disordered" evidence="1">
    <location>
        <begin position="540"/>
        <end position="560"/>
    </location>
</feature>
<dbReference type="Proteomes" id="UP000072867">
    <property type="component" value="Unassembled WGS sequence"/>
</dbReference>
<evidence type="ECO:0000313" key="2">
    <source>
        <dbReference type="EMBL" id="KTT68332.1"/>
    </source>
</evidence>
<feature type="compositionally biased region" description="Acidic residues" evidence="1">
    <location>
        <begin position="551"/>
        <end position="560"/>
    </location>
</feature>
<accession>A0A147HTV3</accession>